<keyword evidence="5" id="KW-1185">Reference proteome</keyword>
<dbReference type="OrthoDB" id="602160at2"/>
<dbReference type="NCBIfam" id="TIGR04183">
    <property type="entry name" value="Por_Secre_tail"/>
    <property type="match status" value="1"/>
</dbReference>
<evidence type="ECO:0000259" key="3">
    <source>
        <dbReference type="Pfam" id="PF18962"/>
    </source>
</evidence>
<sequence>MRLLLLAALAVALPAAAQTTVTVTTDADAGAGSLRAAIGAVNAAGGGRIAFAIPGDGVHVIELVSNLPDATVPVEIDGLTQPSASCGSGPLTVLVEIDGSQIDLNAQGEGAAGLVLRGGASVVRGVAVPAMAGSQSQGNGTSVEIFGDDNRVECSVIGLRADGTESEGTVNFSLIVRDSGNVVGGVGRGNVIGSSSAAVSGDGNRIEGNEIRASLQVSETGHTVGGTGDGEGNRILGGLLLNGSGHIVQGNEVGGTLSGGSESAGMVVGGTAPGARNVVGGISLDGEGWVVQGNYVGTDPAGTAVAEVSRGATIRGRGHLIGGTAPDEGNLIVGGVVIRGDENVVVGNEIGTDRTGTVALDEGGVEVAFGATGNVIGGTEPGAGNVITAAPFSFYGAIRIYGGSSANRVLGNWIGTDRSGTVDFGNRGIGVQVDDGSDNQIGSPEAPNVIAFADDAGVHVTGEATGNAVSGNLIYGIGGLFVDLDGFDPDGPTPSDAGDADEGPNRLQNAPAVTDASATDAAVAVTYAVDTAAANAAYPLRVEAVAVSPFGAVYLGHDEILESEAGDARDATFALGAPLDAGTSLVLIATDADGNTGESSAPVALTAPTAADDAPEAVPFAVAAWPNPAADRLAVTVVGAEGTTTRIHLLDALGRRVAKAEGARAELDVSGLAPGAYVVRAEAGGRVTTQMVTVAR</sequence>
<evidence type="ECO:0000256" key="2">
    <source>
        <dbReference type="SAM" id="SignalP"/>
    </source>
</evidence>
<feature type="domain" description="Secretion system C-terminal sorting" evidence="3">
    <location>
        <begin position="625"/>
        <end position="690"/>
    </location>
</feature>
<proteinExistence type="predicted"/>
<feature type="region of interest" description="Disordered" evidence="1">
    <location>
        <begin position="488"/>
        <end position="509"/>
    </location>
</feature>
<feature type="chain" id="PRO_5012673322" description="Secretion system C-terminal sorting domain-containing protein" evidence="2">
    <location>
        <begin position="18"/>
        <end position="696"/>
    </location>
</feature>
<dbReference type="Pfam" id="PF18962">
    <property type="entry name" value="Por_Secre_tail"/>
    <property type="match status" value="1"/>
</dbReference>
<evidence type="ECO:0000313" key="4">
    <source>
        <dbReference type="EMBL" id="PAP74971.1"/>
    </source>
</evidence>
<dbReference type="AlphaFoldDB" id="A0A271IUP5"/>
<dbReference type="RefSeq" id="WP_095508596.1">
    <property type="nucleotide sequence ID" value="NZ_MQWD01000001.1"/>
</dbReference>
<name>A0A271IUP5_9BACT</name>
<protein>
    <recommendedName>
        <fullName evidence="3">Secretion system C-terminal sorting domain-containing protein</fullName>
    </recommendedName>
</protein>
<evidence type="ECO:0000313" key="5">
    <source>
        <dbReference type="Proteomes" id="UP000216339"/>
    </source>
</evidence>
<keyword evidence="2" id="KW-0732">Signal</keyword>
<gene>
    <name evidence="4" type="ORF">BSZ37_00155</name>
</gene>
<dbReference type="EMBL" id="MQWD01000001">
    <property type="protein sequence ID" value="PAP74971.1"/>
    <property type="molecule type" value="Genomic_DNA"/>
</dbReference>
<reference evidence="4 5" key="1">
    <citation type="submission" date="2016-11" db="EMBL/GenBank/DDBJ databases">
        <title>Study of marine rhodopsin-containing bacteria.</title>
        <authorList>
            <person name="Yoshizawa S."/>
            <person name="Kumagai Y."/>
            <person name="Kogure K."/>
        </authorList>
    </citation>
    <scope>NUCLEOTIDE SEQUENCE [LARGE SCALE GENOMIC DNA]</scope>
    <source>
        <strain evidence="4 5">SAORIC-28</strain>
    </source>
</reference>
<evidence type="ECO:0000256" key="1">
    <source>
        <dbReference type="SAM" id="MobiDB-lite"/>
    </source>
</evidence>
<organism evidence="4 5">
    <name type="scientific">Rubrivirga marina</name>
    <dbReference type="NCBI Taxonomy" id="1196024"/>
    <lineage>
        <taxon>Bacteria</taxon>
        <taxon>Pseudomonadati</taxon>
        <taxon>Rhodothermota</taxon>
        <taxon>Rhodothermia</taxon>
        <taxon>Rhodothermales</taxon>
        <taxon>Rubricoccaceae</taxon>
        <taxon>Rubrivirga</taxon>
    </lineage>
</organism>
<dbReference type="Proteomes" id="UP000216339">
    <property type="component" value="Unassembled WGS sequence"/>
</dbReference>
<dbReference type="InterPro" id="IPR026444">
    <property type="entry name" value="Secre_tail"/>
</dbReference>
<accession>A0A271IUP5</accession>
<comment type="caution">
    <text evidence="4">The sequence shown here is derived from an EMBL/GenBank/DDBJ whole genome shotgun (WGS) entry which is preliminary data.</text>
</comment>
<feature type="signal peptide" evidence="2">
    <location>
        <begin position="1"/>
        <end position="17"/>
    </location>
</feature>